<protein>
    <submittedName>
        <fullName evidence="1">Uncharacterized protein</fullName>
    </submittedName>
</protein>
<evidence type="ECO:0000313" key="2">
    <source>
        <dbReference type="Proteomes" id="UP000886998"/>
    </source>
</evidence>
<dbReference type="Proteomes" id="UP000886998">
    <property type="component" value="Unassembled WGS sequence"/>
</dbReference>
<dbReference type="AlphaFoldDB" id="A0A8X6XNY2"/>
<comment type="caution">
    <text evidence="1">The sequence shown here is derived from an EMBL/GenBank/DDBJ whole genome shotgun (WGS) entry which is preliminary data.</text>
</comment>
<proteinExistence type="predicted"/>
<dbReference type="EMBL" id="BMAV01011541">
    <property type="protein sequence ID" value="GFY57503.1"/>
    <property type="molecule type" value="Genomic_DNA"/>
</dbReference>
<evidence type="ECO:0000313" key="1">
    <source>
        <dbReference type="EMBL" id="GFY57503.1"/>
    </source>
</evidence>
<name>A0A8X6XNY2_9ARAC</name>
<organism evidence="1 2">
    <name type="scientific">Trichonephila inaurata madagascariensis</name>
    <dbReference type="NCBI Taxonomy" id="2747483"/>
    <lineage>
        <taxon>Eukaryota</taxon>
        <taxon>Metazoa</taxon>
        <taxon>Ecdysozoa</taxon>
        <taxon>Arthropoda</taxon>
        <taxon>Chelicerata</taxon>
        <taxon>Arachnida</taxon>
        <taxon>Araneae</taxon>
        <taxon>Araneomorphae</taxon>
        <taxon>Entelegynae</taxon>
        <taxon>Araneoidea</taxon>
        <taxon>Nephilidae</taxon>
        <taxon>Trichonephila</taxon>
        <taxon>Trichonephila inaurata</taxon>
    </lineage>
</organism>
<keyword evidence="2" id="KW-1185">Reference proteome</keyword>
<sequence>MGLEDVDWQSWQGIAVLASELAGLCVSVWGDPEAVHALGQTKYDLDRRFMTRWSIGGNDQAATVCGGGRGRLVQHHSTAPPYQVHLFTNLNLLEYPLLPPPVAVHPTRPAKPIRRGAER</sequence>
<reference evidence="1" key="1">
    <citation type="submission" date="2020-08" db="EMBL/GenBank/DDBJ databases">
        <title>Multicomponent nature underlies the extraordinary mechanical properties of spider dragline silk.</title>
        <authorList>
            <person name="Kono N."/>
            <person name="Nakamura H."/>
            <person name="Mori M."/>
            <person name="Yoshida Y."/>
            <person name="Ohtoshi R."/>
            <person name="Malay A.D."/>
            <person name="Moran D.A.P."/>
            <person name="Tomita M."/>
            <person name="Numata K."/>
            <person name="Arakawa K."/>
        </authorList>
    </citation>
    <scope>NUCLEOTIDE SEQUENCE</scope>
</reference>
<accession>A0A8X6XNY2</accession>
<gene>
    <name evidence="1" type="ORF">TNIN_89071</name>
</gene>